<comment type="similarity">
    <text evidence="1 2">Belongs to the nucleosome assembly protein (NAP) family.</text>
</comment>
<feature type="compositionally biased region" description="Basic and acidic residues" evidence="3">
    <location>
        <begin position="152"/>
        <end position="164"/>
    </location>
</feature>
<dbReference type="GO" id="GO:0005634">
    <property type="term" value="C:nucleus"/>
    <property type="evidence" value="ECO:0007669"/>
    <property type="project" value="InterPro"/>
</dbReference>
<dbReference type="Pfam" id="PF00956">
    <property type="entry name" value="NAP"/>
    <property type="match status" value="1"/>
</dbReference>
<feature type="region of interest" description="Disordered" evidence="3">
    <location>
        <begin position="369"/>
        <end position="410"/>
    </location>
</feature>
<accession>A0A5J4WAK0</accession>
<feature type="region of interest" description="Disordered" evidence="3">
    <location>
        <begin position="1"/>
        <end position="75"/>
    </location>
</feature>
<dbReference type="EMBL" id="SNRW01002798">
    <property type="protein sequence ID" value="KAA6391683.1"/>
    <property type="molecule type" value="Genomic_DNA"/>
</dbReference>
<feature type="region of interest" description="Disordered" evidence="3">
    <location>
        <begin position="311"/>
        <end position="332"/>
    </location>
</feature>
<feature type="compositionally biased region" description="Basic and acidic residues" evidence="3">
    <location>
        <begin position="279"/>
        <end position="289"/>
    </location>
</feature>
<dbReference type="OrthoDB" id="27325at2759"/>
<evidence type="ECO:0000256" key="1">
    <source>
        <dbReference type="ARBA" id="ARBA00009947"/>
    </source>
</evidence>
<dbReference type="InterPro" id="IPR037231">
    <property type="entry name" value="NAP-like_sf"/>
</dbReference>
<dbReference type="PANTHER" id="PTHR11875">
    <property type="entry name" value="TESTIS-SPECIFIC Y-ENCODED PROTEIN"/>
    <property type="match status" value="1"/>
</dbReference>
<evidence type="ECO:0000313" key="5">
    <source>
        <dbReference type="Proteomes" id="UP000324800"/>
    </source>
</evidence>
<evidence type="ECO:0000256" key="2">
    <source>
        <dbReference type="RuleBase" id="RU003876"/>
    </source>
</evidence>
<feature type="compositionally biased region" description="Low complexity" evidence="3">
    <location>
        <begin position="32"/>
        <end position="48"/>
    </location>
</feature>
<dbReference type="SUPFAM" id="SSF143113">
    <property type="entry name" value="NAP-like"/>
    <property type="match status" value="1"/>
</dbReference>
<organism evidence="4 5">
    <name type="scientific">Streblomastix strix</name>
    <dbReference type="NCBI Taxonomy" id="222440"/>
    <lineage>
        <taxon>Eukaryota</taxon>
        <taxon>Metamonada</taxon>
        <taxon>Preaxostyla</taxon>
        <taxon>Oxymonadida</taxon>
        <taxon>Streblomastigidae</taxon>
        <taxon>Streblomastix</taxon>
    </lineage>
</organism>
<feature type="region of interest" description="Disordered" evidence="3">
    <location>
        <begin position="268"/>
        <end position="294"/>
    </location>
</feature>
<evidence type="ECO:0000313" key="4">
    <source>
        <dbReference type="EMBL" id="KAA6391683.1"/>
    </source>
</evidence>
<sequence>MSADPQAVDEAPAPIEENSEKPTVLAEDTTEKPAAATETSTETPTVPTEETEEKPAEQPQIEEEKANEVQPPPVLATGEEVKVSFAGYTAPTKRRIAAVKKLHTDFLEKRTGFLKEKDEIEQRYRSQFEVLDKKREQIITGEIEPTEEEEQKEEKPEEEKKAEPTEPLIDGVGIPQFFLKSILNSKNMNSVIFDRDRDALSYLNLIKVRTEKIPPKEVSAEAQQTLPKDEGSEIVTVEFHFAQNPFFENDVLQKRLKVIKHGEEEIITIPDDEEEDDDKKEVDDKEDKTQIQQKGTIIKWKEGKEIGVTMEKVTKKIKDKDKKDKHGKKNKKDRKKVVVDVKVYRQSFFDFFLAPGPLNKRIQLVSESIASNPPNLSDDKKKKKGKKDGDDQDDDDDDDQNEEEGEIEKKKIDDLNKEFMYLLGDKTTNINRFLALGRFIVDDLYPNAYKYFTGEATELEKPIEEQDEEDGDLDEGADDDDDDDDDD</sequence>
<feature type="compositionally biased region" description="Acidic residues" evidence="3">
    <location>
        <begin position="390"/>
        <end position="406"/>
    </location>
</feature>
<dbReference type="Proteomes" id="UP000324800">
    <property type="component" value="Unassembled WGS sequence"/>
</dbReference>
<name>A0A5J4WAK0_9EUKA</name>
<feature type="region of interest" description="Disordered" evidence="3">
    <location>
        <begin position="136"/>
        <end position="169"/>
    </location>
</feature>
<dbReference type="AlphaFoldDB" id="A0A5J4WAK0"/>
<reference evidence="4 5" key="1">
    <citation type="submission" date="2019-03" db="EMBL/GenBank/DDBJ databases">
        <title>Single cell metagenomics reveals metabolic interactions within the superorganism composed of flagellate Streblomastix strix and complex community of Bacteroidetes bacteria on its surface.</title>
        <authorList>
            <person name="Treitli S.C."/>
            <person name="Kolisko M."/>
            <person name="Husnik F."/>
            <person name="Keeling P."/>
            <person name="Hampl V."/>
        </authorList>
    </citation>
    <scope>NUCLEOTIDE SEQUENCE [LARGE SCALE GENOMIC DNA]</scope>
    <source>
        <strain evidence="4">ST1C</strain>
    </source>
</reference>
<proteinExistence type="inferred from homology"/>
<dbReference type="Gene3D" id="3.30.1120.90">
    <property type="entry name" value="Nucleosome assembly protein"/>
    <property type="match status" value="1"/>
</dbReference>
<comment type="caution">
    <text evidence="4">The sequence shown here is derived from an EMBL/GenBank/DDBJ whole genome shotgun (WGS) entry which is preliminary data.</text>
</comment>
<feature type="region of interest" description="Disordered" evidence="3">
    <location>
        <begin position="455"/>
        <end position="487"/>
    </location>
</feature>
<dbReference type="GO" id="GO:0006334">
    <property type="term" value="P:nucleosome assembly"/>
    <property type="evidence" value="ECO:0007669"/>
    <property type="project" value="InterPro"/>
</dbReference>
<gene>
    <name evidence="4" type="ORF">EZS28_012791</name>
</gene>
<dbReference type="InterPro" id="IPR002164">
    <property type="entry name" value="NAP_family"/>
</dbReference>
<evidence type="ECO:0008006" key="6">
    <source>
        <dbReference type="Google" id="ProtNLM"/>
    </source>
</evidence>
<protein>
    <recommendedName>
        <fullName evidence="6">Nucleosome assembly protein</fullName>
    </recommendedName>
</protein>
<evidence type="ECO:0000256" key="3">
    <source>
        <dbReference type="SAM" id="MobiDB-lite"/>
    </source>
</evidence>
<feature type="compositionally biased region" description="Basic and acidic residues" evidence="3">
    <location>
        <begin position="312"/>
        <end position="324"/>
    </location>
</feature>
<feature type="compositionally biased region" description="Acidic residues" evidence="3">
    <location>
        <begin position="465"/>
        <end position="487"/>
    </location>
</feature>